<dbReference type="GO" id="GO:0016747">
    <property type="term" value="F:acyltransferase activity, transferring groups other than amino-acyl groups"/>
    <property type="evidence" value="ECO:0007669"/>
    <property type="project" value="InterPro"/>
</dbReference>
<keyword evidence="2" id="KW-0808">Transferase</keyword>
<reference evidence="2 3" key="1">
    <citation type="submission" date="2019-01" db="EMBL/GenBank/DDBJ databases">
        <title>Sphingorhabdus lacus sp.nov., isolated from an oligotrophic freshwater lake.</title>
        <authorList>
            <person name="Park M."/>
        </authorList>
    </citation>
    <scope>NUCLEOTIDE SEQUENCE [LARGE SCALE GENOMIC DNA]</scope>
    <source>
        <strain evidence="2 3">IMCC26285</strain>
    </source>
</reference>
<protein>
    <submittedName>
        <fullName evidence="2">N-acetyltransferase</fullName>
    </submittedName>
</protein>
<organism evidence="2 3">
    <name type="scientific">Sphingorhabdus profundilacus</name>
    <dbReference type="NCBI Taxonomy" id="2509718"/>
    <lineage>
        <taxon>Bacteria</taxon>
        <taxon>Pseudomonadati</taxon>
        <taxon>Pseudomonadota</taxon>
        <taxon>Alphaproteobacteria</taxon>
        <taxon>Sphingomonadales</taxon>
        <taxon>Sphingomonadaceae</taxon>
        <taxon>Sphingorhabdus</taxon>
    </lineage>
</organism>
<gene>
    <name evidence="2" type="ORF">EUU23_03835</name>
</gene>
<dbReference type="InterPro" id="IPR000182">
    <property type="entry name" value="GNAT_dom"/>
</dbReference>
<evidence type="ECO:0000259" key="1">
    <source>
        <dbReference type="PROSITE" id="PS51186"/>
    </source>
</evidence>
<dbReference type="Pfam" id="PF00583">
    <property type="entry name" value="Acetyltransf_1"/>
    <property type="match status" value="1"/>
</dbReference>
<evidence type="ECO:0000313" key="3">
    <source>
        <dbReference type="Proteomes" id="UP000471147"/>
    </source>
</evidence>
<dbReference type="EMBL" id="SDWJ01000001">
    <property type="protein sequence ID" value="MVZ96834.1"/>
    <property type="molecule type" value="Genomic_DNA"/>
</dbReference>
<evidence type="ECO:0000313" key="2">
    <source>
        <dbReference type="EMBL" id="MVZ96834.1"/>
    </source>
</evidence>
<dbReference type="AlphaFoldDB" id="A0A6I4LYB1"/>
<dbReference type="SUPFAM" id="SSF55729">
    <property type="entry name" value="Acyl-CoA N-acyltransferases (Nat)"/>
    <property type="match status" value="1"/>
</dbReference>
<comment type="caution">
    <text evidence="2">The sequence shown here is derived from an EMBL/GenBank/DDBJ whole genome shotgun (WGS) entry which is preliminary data.</text>
</comment>
<dbReference type="OrthoDB" id="9815099at2"/>
<dbReference type="RefSeq" id="WP_160352778.1">
    <property type="nucleotide sequence ID" value="NZ_SDWJ01000001.1"/>
</dbReference>
<dbReference type="PROSITE" id="PS51186">
    <property type="entry name" value="GNAT"/>
    <property type="match status" value="1"/>
</dbReference>
<keyword evidence="3" id="KW-1185">Reference proteome</keyword>
<feature type="domain" description="N-acetyltransferase" evidence="1">
    <location>
        <begin position="1"/>
        <end position="147"/>
    </location>
</feature>
<dbReference type="Proteomes" id="UP000471147">
    <property type="component" value="Unassembled WGS sequence"/>
</dbReference>
<dbReference type="InterPro" id="IPR016181">
    <property type="entry name" value="Acyl_CoA_acyltransferase"/>
</dbReference>
<name>A0A6I4LYB1_9SPHN</name>
<dbReference type="Gene3D" id="3.40.630.30">
    <property type="match status" value="1"/>
</dbReference>
<accession>A0A6I4LYB1</accession>
<dbReference type="CDD" id="cd04301">
    <property type="entry name" value="NAT_SF"/>
    <property type="match status" value="1"/>
</dbReference>
<proteinExistence type="predicted"/>
<sequence length="161" mass="17526">MVRPVPLSSVSAVAVENLLDAAFGCDRHQRTAYLLRQGMPVIDRLSFGILAKDELIGSIQCWPIAAGLSPLILVGPVAVTPDRQRQGIGKILMQAMLESAVPDDAPMVMIGDLEYYGRFGFSADHSSGWTLPGPWEPHRLLLRNPAQIPLPSRANLGPRHI</sequence>